<evidence type="ECO:0000256" key="4">
    <source>
        <dbReference type="ARBA" id="ARBA00022989"/>
    </source>
</evidence>
<feature type="transmembrane region" description="Helical" evidence="7">
    <location>
        <begin position="76"/>
        <end position="95"/>
    </location>
</feature>
<keyword evidence="6" id="KW-0175">Coiled coil</keyword>
<dbReference type="InterPro" id="IPR016174">
    <property type="entry name" value="Di-haem_cyt_TM"/>
</dbReference>
<evidence type="ECO:0000256" key="3">
    <source>
        <dbReference type="ARBA" id="ARBA00022692"/>
    </source>
</evidence>
<dbReference type="PANTHER" id="PTHR30074">
    <property type="entry name" value="FORMATE DEHYDROGENASE, NITRATE-INDUCIBLE, CYTOCHROME B556 FDN SUBUNIT"/>
    <property type="match status" value="1"/>
</dbReference>
<accession>A0A0S4N7L0</accession>
<evidence type="ECO:0000256" key="7">
    <source>
        <dbReference type="SAM" id="Phobius"/>
    </source>
</evidence>
<organism evidence="9 10">
    <name type="scientific">Candidatus Thermokryptus mobilis</name>
    <dbReference type="NCBI Taxonomy" id="1643428"/>
    <lineage>
        <taxon>Bacteria</taxon>
        <taxon>Pseudomonadati</taxon>
        <taxon>Candidatus Kryptoniota</taxon>
        <taxon>Candidatus Thermokryptus</taxon>
    </lineage>
</organism>
<dbReference type="GO" id="GO:0009061">
    <property type="term" value="P:anaerobic respiration"/>
    <property type="evidence" value="ECO:0007669"/>
    <property type="project" value="TreeGrafter"/>
</dbReference>
<dbReference type="RefSeq" id="WP_140945476.1">
    <property type="nucleotide sequence ID" value="NZ_FAOO01000013.1"/>
</dbReference>
<keyword evidence="4 7" id="KW-1133">Transmembrane helix</keyword>
<dbReference type="Pfam" id="PF01292">
    <property type="entry name" value="Ni_hydr_CYTB"/>
    <property type="match status" value="1"/>
</dbReference>
<feature type="transmembrane region" description="Helical" evidence="7">
    <location>
        <begin position="115"/>
        <end position="137"/>
    </location>
</feature>
<evidence type="ECO:0000256" key="1">
    <source>
        <dbReference type="ARBA" id="ARBA00004651"/>
    </source>
</evidence>
<sequence length="292" mass="35030">MKRKNSLEEAEKLISEVEKTKDVELDEEFRERLRIEIAKKIEEEVERKKRESLKKAKKEEEEYFVRFSLNIRLQHLTLAIGVILLIITGLPIKFHDSWWANLFFDLIGGIQVSRFIHRVGAGMLIFVSIWHTIYIAFTKEGRNEFKELLPRKKDFLDFYQNIKYMLGKTNERPKYGRYSYIEKFDYWAVYWGMVIMVLSGLILWFHNFFLGIFPKFVFDIAKEAHSDEAMLATLAIVIWHWYNAHFNPHVFPFNPTIFTGKISKERMMREHPLEYEKIMKEKLMKEGKADEK</sequence>
<evidence type="ECO:0000256" key="2">
    <source>
        <dbReference type="ARBA" id="ARBA00022475"/>
    </source>
</evidence>
<feature type="coiled-coil region" evidence="6">
    <location>
        <begin position="3"/>
        <end position="62"/>
    </location>
</feature>
<gene>
    <name evidence="9" type="ORF">JGI1_01745</name>
</gene>
<dbReference type="GO" id="GO:0005886">
    <property type="term" value="C:plasma membrane"/>
    <property type="evidence" value="ECO:0007669"/>
    <property type="project" value="UniProtKB-SubCell"/>
</dbReference>
<dbReference type="AlphaFoldDB" id="A0A0S4N7L0"/>
<dbReference type="GO" id="GO:0036397">
    <property type="term" value="F:formate dehydrogenase (quinone) activity"/>
    <property type="evidence" value="ECO:0007669"/>
    <property type="project" value="TreeGrafter"/>
</dbReference>
<reference evidence="10" key="1">
    <citation type="submission" date="2015-11" db="EMBL/GenBank/DDBJ databases">
        <authorList>
            <person name="Varghese N."/>
        </authorList>
    </citation>
    <scope>NUCLEOTIDE SEQUENCE [LARGE SCALE GENOMIC DNA]</scope>
</reference>
<dbReference type="Gene3D" id="1.20.950.20">
    <property type="entry name" value="Transmembrane di-heme cytochromes, Chain C"/>
    <property type="match status" value="1"/>
</dbReference>
<dbReference type="EMBL" id="FAOO01000013">
    <property type="protein sequence ID" value="CUU07266.1"/>
    <property type="molecule type" value="Genomic_DNA"/>
</dbReference>
<evidence type="ECO:0000256" key="5">
    <source>
        <dbReference type="ARBA" id="ARBA00023136"/>
    </source>
</evidence>
<feature type="transmembrane region" description="Helical" evidence="7">
    <location>
        <begin position="184"/>
        <end position="205"/>
    </location>
</feature>
<dbReference type="PANTHER" id="PTHR30074:SF6">
    <property type="entry name" value="FORMATE DEHYDROGENASE GAMMA SUBUNIT"/>
    <property type="match status" value="1"/>
</dbReference>
<dbReference type="GO" id="GO:0009326">
    <property type="term" value="C:formate dehydrogenase complex"/>
    <property type="evidence" value="ECO:0007669"/>
    <property type="project" value="TreeGrafter"/>
</dbReference>
<evidence type="ECO:0000259" key="8">
    <source>
        <dbReference type="Pfam" id="PF01292"/>
    </source>
</evidence>
<dbReference type="STRING" id="1643428.GCA_001442855_01709"/>
<evidence type="ECO:0000313" key="10">
    <source>
        <dbReference type="Proteomes" id="UP000320623"/>
    </source>
</evidence>
<dbReference type="GO" id="GO:0015944">
    <property type="term" value="P:formate oxidation"/>
    <property type="evidence" value="ECO:0007669"/>
    <property type="project" value="TreeGrafter"/>
</dbReference>
<feature type="domain" description="Cytochrome b561 bacterial/Ni-hydrogenase" evidence="8">
    <location>
        <begin position="66"/>
        <end position="247"/>
    </location>
</feature>
<keyword evidence="3 7" id="KW-0812">Transmembrane</keyword>
<dbReference type="SUPFAM" id="SSF81342">
    <property type="entry name" value="Transmembrane di-heme cytochromes"/>
    <property type="match status" value="1"/>
</dbReference>
<name>A0A0S4N7L0_9BACT</name>
<dbReference type="InterPro" id="IPR011577">
    <property type="entry name" value="Cyt_b561_bac/Ni-Hgenase"/>
</dbReference>
<proteinExistence type="predicted"/>
<dbReference type="GO" id="GO:0022904">
    <property type="term" value="P:respiratory electron transport chain"/>
    <property type="evidence" value="ECO:0007669"/>
    <property type="project" value="InterPro"/>
</dbReference>
<comment type="subcellular location">
    <subcellularLocation>
        <location evidence="1">Cell membrane</location>
        <topology evidence="1">Multi-pass membrane protein</topology>
    </subcellularLocation>
</comment>
<dbReference type="OrthoDB" id="9814800at2"/>
<protein>
    <submittedName>
        <fullName evidence="9">Cytochrome b subunit of formate dehydrogenase</fullName>
    </submittedName>
</protein>
<keyword evidence="10" id="KW-1185">Reference proteome</keyword>
<dbReference type="InterPro" id="IPR051817">
    <property type="entry name" value="FDH_cytochrome_b556_subunit"/>
</dbReference>
<dbReference type="Proteomes" id="UP000320623">
    <property type="component" value="Unassembled WGS sequence"/>
</dbReference>
<evidence type="ECO:0000313" key="9">
    <source>
        <dbReference type="EMBL" id="CUU07266.1"/>
    </source>
</evidence>
<keyword evidence="2" id="KW-1003">Cell membrane</keyword>
<evidence type="ECO:0000256" key="6">
    <source>
        <dbReference type="SAM" id="Coils"/>
    </source>
</evidence>
<dbReference type="GO" id="GO:0009055">
    <property type="term" value="F:electron transfer activity"/>
    <property type="evidence" value="ECO:0007669"/>
    <property type="project" value="InterPro"/>
</dbReference>
<keyword evidence="5 7" id="KW-0472">Membrane</keyword>